<sequence>MMASNSSPSTWCYLSWLHTAMFLVLSTTFYTPILVSCSKIDIRNYNKHCASVVPESTPNDVPEFTTIPFAAEQGGYFLGGEDILNHPNSSRNYYPSSSRRELSIHTHNVYSTDADDVYKVEASLILKTPDMAFYMYDDTSPRGPLSFEVEGFWSGSTGKLCMVGSGSTSSENGKHHVLPALLKLDGVRDSSTIRSLVGGTLESLSTAGESGYFKPISLLTIPQNHYEYTEVGKALDHVCTGGIEVPKSVSLSLKQSTPICNAFSRWDTAYKLEYSSGCNSTSNCNPFGEGAGYLPQIMSLKVIQCLEDTKSLRFLIEFPNSGYADYYSPFTPNTTLVAEASWDLSKNQLCVVGCRIFNPANSLKKSRIEDCSVRLSFRFPAVWSIGHTSGTVGHIWSHKRENDPGYFKTIMFRSYENAVVGIPGSKYEYTVVDKARKSCTEKQPRKSKGKRHPDANSNDMRFDMVVRNSKRRRIGWGSSEPIAVGDQVVRRNRYVMSSSSGAAYSPVKGKNNHSIPMSISYSMSFPLNESTYVEVFSEGIYDAETGKLCMVGCRYLDSNNRTSDNDLMDCSKILINVQFPPVDSNDYIQGTIKSTGKKIDPLYFEPLSFSAVSYYRQHSRESIWRMDLEIVMSLISNTLVCVFVGCQILYVKKHPAVFPFISLIMLAVLALGCVIPLMLNFEALFVPKDRLTTFFRRSGGWVEANEVIVRVILMVAFLLQFRLLQLVWSARSADGKQKAFLAAEMRTLYLCLPLYICGGLIAVYVNWRGSKVDEATGYAYSSSYQRSLWADLRSYGGLVLDGFLFPQILLNIFQNSAENALSRFFYLGNTFVRLLPHAYDLYRAHFYVEDFDGSYMYAEPGGDYFSTAWDVIIPLVTLLFAAVIYLQQRFGGRCFMPKRLKETEGYEKVPVASDHA</sequence>
<evidence type="ECO:0000259" key="13">
    <source>
        <dbReference type="Pfam" id="PF25333"/>
    </source>
</evidence>
<feature type="transmembrane region" description="Helical" evidence="11">
    <location>
        <begin position="630"/>
        <end position="650"/>
    </location>
</feature>
<dbReference type="EC" id="2.3.2.27" evidence="4"/>
<feature type="domain" description="DUF2921" evidence="13">
    <location>
        <begin position="436"/>
        <end position="608"/>
    </location>
</feature>
<keyword evidence="8 11" id="KW-1133">Transmembrane helix</keyword>
<evidence type="ECO:0000256" key="9">
    <source>
        <dbReference type="ARBA" id="ARBA00023136"/>
    </source>
</evidence>
<dbReference type="Pfam" id="PF11145">
    <property type="entry name" value="DUF2921"/>
    <property type="match status" value="1"/>
</dbReference>
<proteinExistence type="predicted"/>
<evidence type="ECO:0000256" key="8">
    <source>
        <dbReference type="ARBA" id="ARBA00022989"/>
    </source>
</evidence>
<evidence type="ECO:0000256" key="10">
    <source>
        <dbReference type="SAM" id="MobiDB-lite"/>
    </source>
</evidence>
<organism evidence="14 15">
    <name type="scientific">Salix brachista</name>
    <dbReference type="NCBI Taxonomy" id="2182728"/>
    <lineage>
        <taxon>Eukaryota</taxon>
        <taxon>Viridiplantae</taxon>
        <taxon>Streptophyta</taxon>
        <taxon>Embryophyta</taxon>
        <taxon>Tracheophyta</taxon>
        <taxon>Spermatophyta</taxon>
        <taxon>Magnoliopsida</taxon>
        <taxon>eudicotyledons</taxon>
        <taxon>Gunneridae</taxon>
        <taxon>Pentapetalae</taxon>
        <taxon>rosids</taxon>
        <taxon>fabids</taxon>
        <taxon>Malpighiales</taxon>
        <taxon>Salicaceae</taxon>
        <taxon>Saliceae</taxon>
        <taxon>Salix</taxon>
    </lineage>
</organism>
<keyword evidence="15" id="KW-1185">Reference proteome</keyword>
<evidence type="ECO:0000313" key="15">
    <source>
        <dbReference type="Proteomes" id="UP000326939"/>
    </source>
</evidence>
<feature type="domain" description="DUF2921" evidence="13">
    <location>
        <begin position="239"/>
        <end position="410"/>
    </location>
</feature>
<evidence type="ECO:0000256" key="3">
    <source>
        <dbReference type="ARBA" id="ARBA00004906"/>
    </source>
</evidence>
<name>A0A5N5N9N2_9ROSI</name>
<evidence type="ECO:0000256" key="4">
    <source>
        <dbReference type="ARBA" id="ARBA00012483"/>
    </source>
</evidence>
<feature type="region of interest" description="Disordered" evidence="10">
    <location>
        <begin position="438"/>
        <end position="459"/>
    </location>
</feature>
<dbReference type="Pfam" id="PF25333">
    <property type="entry name" value="DUF2921_N"/>
    <property type="match status" value="3"/>
</dbReference>
<accession>A0A5N5N9N2</accession>
<feature type="domain" description="DUF2921" evidence="13">
    <location>
        <begin position="45"/>
        <end position="217"/>
    </location>
</feature>
<reference evidence="15" key="1">
    <citation type="journal article" date="2019" name="Gigascience">
        <title>De novo genome assembly of the endangered Acer yangbiense, a plant species with extremely small populations endemic to Yunnan Province, China.</title>
        <authorList>
            <person name="Yang J."/>
            <person name="Wariss H.M."/>
            <person name="Tao L."/>
            <person name="Zhang R."/>
            <person name="Yun Q."/>
            <person name="Hollingsworth P."/>
            <person name="Dao Z."/>
            <person name="Luo G."/>
            <person name="Guo H."/>
            <person name="Ma Y."/>
            <person name="Sun W."/>
        </authorList>
    </citation>
    <scope>NUCLEOTIDE SEQUENCE [LARGE SCALE GENOMIC DNA]</scope>
    <source>
        <strain evidence="15">cv. br00</strain>
    </source>
</reference>
<dbReference type="GO" id="GO:0012505">
    <property type="term" value="C:endomembrane system"/>
    <property type="evidence" value="ECO:0007669"/>
    <property type="project" value="UniProtKB-SubCell"/>
</dbReference>
<evidence type="ECO:0000256" key="2">
    <source>
        <dbReference type="ARBA" id="ARBA00004127"/>
    </source>
</evidence>
<dbReference type="PANTHER" id="PTHR33389">
    <property type="entry name" value="FAMILY PROTEIN, PUTATIVE (DUF2921)-RELATED"/>
    <property type="match status" value="1"/>
</dbReference>
<evidence type="ECO:0000256" key="5">
    <source>
        <dbReference type="ARBA" id="ARBA00022679"/>
    </source>
</evidence>
<evidence type="ECO:0000259" key="12">
    <source>
        <dbReference type="Pfam" id="PF11145"/>
    </source>
</evidence>
<evidence type="ECO:0000256" key="1">
    <source>
        <dbReference type="ARBA" id="ARBA00000900"/>
    </source>
</evidence>
<evidence type="ECO:0000256" key="7">
    <source>
        <dbReference type="ARBA" id="ARBA00022786"/>
    </source>
</evidence>
<feature type="transmembrane region" description="Helical" evidence="11">
    <location>
        <begin position="864"/>
        <end position="886"/>
    </location>
</feature>
<dbReference type="PANTHER" id="PTHR33389:SF18">
    <property type="entry name" value="OS01G0677900 PROTEIN"/>
    <property type="match status" value="1"/>
</dbReference>
<feature type="transmembrane region" description="Helical" evidence="11">
    <location>
        <begin position="12"/>
        <end position="35"/>
    </location>
</feature>
<protein>
    <recommendedName>
        <fullName evidence="4">RING-type E3 ubiquitin transferase</fullName>
        <ecNumber evidence="4">2.3.2.27</ecNumber>
    </recommendedName>
</protein>
<keyword evidence="6 11" id="KW-0812">Transmembrane</keyword>
<evidence type="ECO:0000256" key="11">
    <source>
        <dbReference type="SAM" id="Phobius"/>
    </source>
</evidence>
<evidence type="ECO:0000256" key="6">
    <source>
        <dbReference type="ARBA" id="ARBA00022692"/>
    </source>
</evidence>
<keyword evidence="7" id="KW-0833">Ubl conjugation pathway</keyword>
<dbReference type="EMBL" id="VDCV01000003">
    <property type="protein sequence ID" value="KAB5564184.1"/>
    <property type="molecule type" value="Genomic_DNA"/>
</dbReference>
<keyword evidence="5" id="KW-0808">Transferase</keyword>
<feature type="transmembrane region" description="Helical" evidence="11">
    <location>
        <begin position="707"/>
        <end position="728"/>
    </location>
</feature>
<comment type="caution">
    <text evidence="14">The sequence shown here is derived from an EMBL/GenBank/DDBJ whole genome shotgun (WGS) entry which is preliminary data.</text>
</comment>
<dbReference type="InterPro" id="IPR021319">
    <property type="entry name" value="DUF2921"/>
</dbReference>
<comment type="pathway">
    <text evidence="3">Protein modification; protein ubiquitination.</text>
</comment>
<dbReference type="Proteomes" id="UP000326939">
    <property type="component" value="Chromosome 3"/>
</dbReference>
<feature type="transmembrane region" description="Helical" evidence="11">
    <location>
        <begin position="657"/>
        <end position="679"/>
    </location>
</feature>
<dbReference type="AlphaFoldDB" id="A0A5N5N9N2"/>
<comment type="subcellular location">
    <subcellularLocation>
        <location evidence="2">Endomembrane system</location>
        <topology evidence="2">Multi-pass membrane protein</topology>
    </subcellularLocation>
</comment>
<feature type="transmembrane region" description="Helical" evidence="11">
    <location>
        <begin position="748"/>
        <end position="767"/>
    </location>
</feature>
<dbReference type="InterPro" id="IPR057425">
    <property type="entry name" value="DUF2921_N"/>
</dbReference>
<dbReference type="GO" id="GO:0061630">
    <property type="term" value="F:ubiquitin protein ligase activity"/>
    <property type="evidence" value="ECO:0007669"/>
    <property type="project" value="UniProtKB-EC"/>
</dbReference>
<feature type="domain" description="SWEET-like" evidence="12">
    <location>
        <begin position="619"/>
        <end position="900"/>
    </location>
</feature>
<keyword evidence="9 11" id="KW-0472">Membrane</keyword>
<evidence type="ECO:0000313" key="14">
    <source>
        <dbReference type="EMBL" id="KAB5564184.1"/>
    </source>
</evidence>
<gene>
    <name evidence="14" type="ORF">DKX38_004238</name>
</gene>
<comment type="catalytic activity">
    <reaction evidence="1">
        <text>S-ubiquitinyl-[E2 ubiquitin-conjugating enzyme]-L-cysteine + [acceptor protein]-L-lysine = [E2 ubiquitin-conjugating enzyme]-L-cysteine + N(6)-ubiquitinyl-[acceptor protein]-L-lysine.</text>
        <dbReference type="EC" id="2.3.2.27"/>
    </reaction>
</comment>